<dbReference type="AlphaFoldDB" id="A0A553NFD6"/>
<evidence type="ECO:0000256" key="3">
    <source>
        <dbReference type="ARBA" id="ARBA00022606"/>
    </source>
</evidence>
<feature type="domain" description="Ion transport" evidence="13">
    <location>
        <begin position="904"/>
        <end position="1104"/>
    </location>
</feature>
<accession>A0A553NFD6</accession>
<sequence>MLSSFLEHFSLVSMPEFIMGSYFFKMMSKADDEMAQPRTLEELLRDFSSTKIAKETDLNQVVESKVWSHKFREHLRKNTMTDEETLLKFLVLTQPLQANHDICLNKKRKPCLSKKETEILVKRAVMEFFSENSEEQLCLSNQDLFQSLFESSKRLARGGKVHKDDLTLLLTARTDLDVWYDGLEPEFMRFIQRIGPSAIACILMSVKEKGCQGIYIIMDLPMSQKKKATVGDFVQTRSCIGEPRSNALHCLLERQLTVFTDILNEPDPENRTEYPLPDDHWINQPLAEEDDKTLLMLALERDLHDFTKVLLQTGASAKLFNPILGRSPIHVAVMNGNLRSLELLFSIGSNMPNINAIMRSNGRTALHLCAEKKKVDCLKFLLAQAGIDPNIKDKKNAQTPLYLAVKVGSLEMSKALVEGGSDFEYVCFGRPIYPDLMNDKLPGFNPTLLQRKAPTIVQQLSQGSFEALISILDKAAKIHCLRGSQSTNKDEESDQLLADFQSLMLQTDSFSLNNRVTGGSTILQKACDLGLDDYVEELLSEGYDVDPDGTTESRSIPPLLLAANKGHMKCVLKLAECKATLNKFNTRTQESVLHCLLKTDNRNNAQFVETLLDLLSMDELIPEIQKIINKRDKLENTALHYATQMWPQTVVRKLLDLGANIGMKNHWNETPVTKIRPETLEAYLDDCIEAEGEVNHENFSVTYNYSFLAPPKEDLPYVNRDLVPRDPENQKLADDDEDEKVPLPETQTLWHMGQSKAHRHLLKHPVITSFLYLKWGRIRRYFNRNLRFYVLFVFVLTWFIFENFGGKTLRSGESQSIPALHVLYFVFAFILVGFILRDWAMDIKDVMRAEQMKSNNSGMEEPTSSGKLALIIIFSNWVESLFIIFLGLVLVGGVPYLWSSLLFLTIVLLVREFFQVSVSLKRYICSPENWIEVAMISLIGFILFLGDEHHYNLKRHFSAIVLVLSWAEFITLVGKHPKLSRYNVYVTMFYKVLATFFFFLCWYMFFIIAFGLGFYIMLHRDGPLDVVGDDDYVFFNRPWTALVKTSTMFVGELEFSDIPIDLESNLSPLSYLFFLSFVFLIVVVLMNLLNGLAVSDTGVIQEKAEIVSYISRVETISYTESVLLGDPFNFLSNWPALKWLLNMPSCSLCAQLYKSKTMQRIFNKITGATGILLFYTFLTTKKLTIKPNGRKSDCDCLRVELMDEDIIACTKDIVLQKDQQSPQDDRLEKLETKFGQGMANLSESVESRITRLEEKIDLLVSSMYRVK</sequence>
<feature type="transmembrane region" description="Helical" evidence="12">
    <location>
        <begin position="786"/>
        <end position="801"/>
    </location>
</feature>
<evidence type="ECO:0000256" key="12">
    <source>
        <dbReference type="SAM" id="Phobius"/>
    </source>
</evidence>
<dbReference type="PROSITE" id="PS50297">
    <property type="entry name" value="ANK_REP_REGION"/>
    <property type="match status" value="4"/>
</dbReference>
<feature type="transmembrane region" description="Helical" evidence="12">
    <location>
        <begin position="926"/>
        <end position="945"/>
    </location>
</feature>
<feature type="transmembrane region" description="Helical" evidence="12">
    <location>
        <begin position="868"/>
        <end position="890"/>
    </location>
</feature>
<comment type="caution">
    <text evidence="14">The sequence shown here is derived from an EMBL/GenBank/DDBJ whole genome shotgun (WGS) entry which is preliminary data.</text>
</comment>
<evidence type="ECO:0000256" key="7">
    <source>
        <dbReference type="ARBA" id="ARBA00023043"/>
    </source>
</evidence>
<evidence type="ECO:0000256" key="8">
    <source>
        <dbReference type="ARBA" id="ARBA00023065"/>
    </source>
</evidence>
<keyword evidence="9 12" id="KW-0472">Membrane</keyword>
<proteinExistence type="predicted"/>
<feature type="transmembrane region" description="Helical" evidence="12">
    <location>
        <begin position="1161"/>
        <end position="1178"/>
    </location>
</feature>
<feature type="repeat" description="ANK" evidence="11">
    <location>
        <begin position="324"/>
        <end position="356"/>
    </location>
</feature>
<dbReference type="Gene3D" id="1.25.40.20">
    <property type="entry name" value="Ankyrin repeat-containing domain"/>
    <property type="match status" value="2"/>
</dbReference>
<evidence type="ECO:0000256" key="9">
    <source>
        <dbReference type="ARBA" id="ARBA00023136"/>
    </source>
</evidence>
<evidence type="ECO:0000256" key="11">
    <source>
        <dbReference type="PROSITE-ProRule" id="PRU00023"/>
    </source>
</evidence>
<dbReference type="Pfam" id="PF12796">
    <property type="entry name" value="Ank_2"/>
    <property type="match status" value="2"/>
</dbReference>
<dbReference type="Pfam" id="PF00520">
    <property type="entry name" value="Ion_trans"/>
    <property type="match status" value="1"/>
</dbReference>
<keyword evidence="8" id="KW-0406">Ion transport</keyword>
<dbReference type="Proteomes" id="UP000318571">
    <property type="component" value="Chromosome 10"/>
</dbReference>
<keyword evidence="6 12" id="KW-1133">Transmembrane helix</keyword>
<organism evidence="14 15">
    <name type="scientific">Tigriopus californicus</name>
    <name type="common">Marine copepod</name>
    <dbReference type="NCBI Taxonomy" id="6832"/>
    <lineage>
        <taxon>Eukaryota</taxon>
        <taxon>Metazoa</taxon>
        <taxon>Ecdysozoa</taxon>
        <taxon>Arthropoda</taxon>
        <taxon>Crustacea</taxon>
        <taxon>Multicrustacea</taxon>
        <taxon>Hexanauplia</taxon>
        <taxon>Copepoda</taxon>
        <taxon>Harpacticoida</taxon>
        <taxon>Harpacticidae</taxon>
        <taxon>Tigriopus</taxon>
    </lineage>
</organism>
<keyword evidence="5" id="KW-0677">Repeat</keyword>
<evidence type="ECO:0000313" key="15">
    <source>
        <dbReference type="Proteomes" id="UP000318571"/>
    </source>
</evidence>
<dbReference type="PROSITE" id="PS50088">
    <property type="entry name" value="ANK_REPEAT"/>
    <property type="match status" value="4"/>
</dbReference>
<evidence type="ECO:0000256" key="5">
    <source>
        <dbReference type="ARBA" id="ARBA00022737"/>
    </source>
</evidence>
<keyword evidence="4 12" id="KW-0812">Transmembrane</keyword>
<evidence type="ECO:0000313" key="14">
    <source>
        <dbReference type="EMBL" id="TRY64156.1"/>
    </source>
</evidence>
<keyword evidence="15" id="KW-1185">Reference proteome</keyword>
<keyword evidence="10" id="KW-0407">Ion channel</keyword>
<feature type="transmembrane region" description="Helical" evidence="12">
    <location>
        <begin position="995"/>
        <end position="1018"/>
    </location>
</feature>
<dbReference type="GO" id="GO:0034703">
    <property type="term" value="C:cation channel complex"/>
    <property type="evidence" value="ECO:0007669"/>
    <property type="project" value="UniProtKB-ARBA"/>
</dbReference>
<dbReference type="GO" id="GO:0005216">
    <property type="term" value="F:monoatomic ion channel activity"/>
    <property type="evidence" value="ECO:0007669"/>
    <property type="project" value="InterPro"/>
</dbReference>
<feature type="transmembrane region" description="Helical" evidence="12">
    <location>
        <begin position="821"/>
        <end position="840"/>
    </location>
</feature>
<dbReference type="SMART" id="SM00248">
    <property type="entry name" value="ANK"/>
    <property type="match status" value="8"/>
</dbReference>
<comment type="subcellular location">
    <subcellularLocation>
        <location evidence="1">Membrane</location>
        <topology evidence="1">Multi-pass membrane protein</topology>
    </subcellularLocation>
</comment>
<dbReference type="STRING" id="6832.A0A553NFD6"/>
<evidence type="ECO:0000256" key="10">
    <source>
        <dbReference type="ARBA" id="ARBA00023303"/>
    </source>
</evidence>
<dbReference type="PANTHER" id="PTHR47143">
    <property type="entry name" value="TRANSIENT RECEPTOR POTENTIAL CATION CHANNEL PROTEIN PAINLESS"/>
    <property type="match status" value="1"/>
</dbReference>
<gene>
    <name evidence="14" type="ORF">TCAL_04009</name>
</gene>
<evidence type="ECO:0000256" key="2">
    <source>
        <dbReference type="ARBA" id="ARBA00022448"/>
    </source>
</evidence>
<feature type="transmembrane region" description="Helical" evidence="12">
    <location>
        <begin position="896"/>
        <end position="914"/>
    </location>
</feature>
<feature type="transmembrane region" description="Helical" evidence="12">
    <location>
        <begin position="1069"/>
        <end position="1089"/>
    </location>
</feature>
<dbReference type="SUPFAM" id="SSF48403">
    <property type="entry name" value="Ankyrin repeat"/>
    <property type="match status" value="2"/>
</dbReference>
<evidence type="ECO:0000256" key="1">
    <source>
        <dbReference type="ARBA" id="ARBA00004141"/>
    </source>
</evidence>
<keyword evidence="3" id="KW-0716">Sensory transduction</keyword>
<dbReference type="InterPro" id="IPR005821">
    <property type="entry name" value="Ion_trans_dom"/>
</dbReference>
<feature type="repeat" description="ANK" evidence="11">
    <location>
        <begin position="361"/>
        <end position="394"/>
    </location>
</feature>
<evidence type="ECO:0000259" key="13">
    <source>
        <dbReference type="Pfam" id="PF00520"/>
    </source>
</evidence>
<keyword evidence="2" id="KW-0813">Transport</keyword>
<reference evidence="14 15" key="1">
    <citation type="journal article" date="2018" name="Nat. Ecol. Evol.">
        <title>Genomic signatures of mitonuclear coevolution across populations of Tigriopus californicus.</title>
        <authorList>
            <person name="Barreto F.S."/>
            <person name="Watson E.T."/>
            <person name="Lima T.G."/>
            <person name="Willett C.S."/>
            <person name="Edmands S."/>
            <person name="Li W."/>
            <person name="Burton R.S."/>
        </authorList>
    </citation>
    <scope>NUCLEOTIDE SEQUENCE [LARGE SCALE GENOMIC DNA]</scope>
    <source>
        <strain evidence="14 15">San Diego</strain>
    </source>
</reference>
<evidence type="ECO:0000256" key="4">
    <source>
        <dbReference type="ARBA" id="ARBA00022692"/>
    </source>
</evidence>
<name>A0A553NFD6_TIGCA</name>
<dbReference type="OMA" id="TWFIFEN"/>
<keyword evidence="7 11" id="KW-0040">ANK repeat</keyword>
<dbReference type="EMBL" id="VCGU01000458">
    <property type="protein sequence ID" value="TRY64156.1"/>
    <property type="molecule type" value="Genomic_DNA"/>
</dbReference>
<dbReference type="InterPro" id="IPR002110">
    <property type="entry name" value="Ankyrin_rpt"/>
</dbReference>
<dbReference type="PANTHER" id="PTHR47143:SF4">
    <property type="entry name" value="TRANSIENT RECEPTOR POTENTIAL CATION CHANNEL PROTEIN PAINLESS"/>
    <property type="match status" value="1"/>
</dbReference>
<evidence type="ECO:0000256" key="6">
    <source>
        <dbReference type="ARBA" id="ARBA00022989"/>
    </source>
</evidence>
<dbReference type="InterPro" id="IPR036770">
    <property type="entry name" value="Ankyrin_rpt-contain_sf"/>
</dbReference>
<dbReference type="InterPro" id="IPR052076">
    <property type="entry name" value="TRP_cation_channel"/>
</dbReference>
<protein>
    <recommendedName>
        <fullName evidence="13">Ion transport domain-containing protein</fullName>
    </recommendedName>
</protein>
<feature type="repeat" description="ANK" evidence="11">
    <location>
        <begin position="634"/>
        <end position="666"/>
    </location>
</feature>
<feature type="repeat" description="ANK" evidence="11">
    <location>
        <begin position="396"/>
        <end position="422"/>
    </location>
</feature>